<keyword evidence="1" id="KW-0472">Membrane</keyword>
<feature type="transmembrane region" description="Helical" evidence="1">
    <location>
        <begin position="143"/>
        <end position="162"/>
    </location>
</feature>
<proteinExistence type="predicted"/>
<keyword evidence="1" id="KW-0812">Transmembrane</keyword>
<reference evidence="2" key="2">
    <citation type="journal article" date="2021" name="PeerJ">
        <title>Extensive microbial diversity within the chicken gut microbiome revealed by metagenomics and culture.</title>
        <authorList>
            <person name="Gilroy R."/>
            <person name="Ravi A."/>
            <person name="Getino M."/>
            <person name="Pursley I."/>
            <person name="Horton D.L."/>
            <person name="Alikhan N.F."/>
            <person name="Baker D."/>
            <person name="Gharbi K."/>
            <person name="Hall N."/>
            <person name="Watson M."/>
            <person name="Adriaenssens E.M."/>
            <person name="Foster-Nyarko E."/>
            <person name="Jarju S."/>
            <person name="Secka A."/>
            <person name="Antonio M."/>
            <person name="Oren A."/>
            <person name="Chaudhuri R.R."/>
            <person name="La Ragione R."/>
            <person name="Hildebrand F."/>
            <person name="Pallen M.J."/>
        </authorList>
    </citation>
    <scope>NUCLEOTIDE SEQUENCE</scope>
    <source>
        <strain evidence="2">10532</strain>
    </source>
</reference>
<dbReference type="InterPro" id="IPR010898">
    <property type="entry name" value="Hpre_diP_synth_I"/>
</dbReference>
<dbReference type="EMBL" id="JADIMM010000092">
    <property type="protein sequence ID" value="MBO8458171.1"/>
    <property type="molecule type" value="Genomic_DNA"/>
</dbReference>
<dbReference type="AlphaFoldDB" id="A0A9D9HQX9"/>
<evidence type="ECO:0000256" key="1">
    <source>
        <dbReference type="SAM" id="Phobius"/>
    </source>
</evidence>
<dbReference type="Pfam" id="PF07456">
    <property type="entry name" value="Hpre_diP_synt_I"/>
    <property type="match status" value="1"/>
</dbReference>
<feature type="transmembrane region" description="Helical" evidence="1">
    <location>
        <begin position="251"/>
        <end position="272"/>
    </location>
</feature>
<feature type="transmembrane region" description="Helical" evidence="1">
    <location>
        <begin position="39"/>
        <end position="58"/>
    </location>
</feature>
<feature type="transmembrane region" description="Helical" evidence="1">
    <location>
        <begin position="221"/>
        <end position="239"/>
    </location>
</feature>
<dbReference type="Gene3D" id="1.10.1760.20">
    <property type="match status" value="1"/>
</dbReference>
<keyword evidence="1" id="KW-1133">Transmembrane helix</keyword>
<feature type="transmembrane region" description="Helical" evidence="1">
    <location>
        <begin position="12"/>
        <end position="32"/>
    </location>
</feature>
<evidence type="ECO:0000313" key="3">
    <source>
        <dbReference type="Proteomes" id="UP000823638"/>
    </source>
</evidence>
<gene>
    <name evidence="2" type="ORF">IAA81_08090</name>
</gene>
<dbReference type="Proteomes" id="UP000823638">
    <property type="component" value="Unassembled WGS sequence"/>
</dbReference>
<evidence type="ECO:0000313" key="2">
    <source>
        <dbReference type="EMBL" id="MBO8458171.1"/>
    </source>
</evidence>
<name>A0A9D9HQX9_9SPIR</name>
<sequence length="363" mass="40507">MKISVFESGKDRVSLVSFFGGMCFFLSLIESLIPKPLPFLRLGIANLPVLLSLVYLSPEEFFLLGLLKVAGQGLYGGTFFSFVFLFSVTGTFSSMLVMFVLYRFFKKKDLISFVGISLSGALFSCITQSLLGTVMVFGEGIKYVFPLFLLSSGITGLILGIITEKIFCDSVFFCDLKGRLYLDSPSEITPDATKGEVFYSMVNAVFCLLFILILVCAGSDITKLMIFGLFLILNLIFPLRGRSFLWRVRRFVVVPFVTMLFIVGINLCVPFGKVLLKSGFLTITEGALREGIKRAVEFQGTVFISVFFFKGKIRLPGIFGRILGDSFLCFNRLFTRNRNFKLKGFSGEFDEFLTEAFGRSTGV</sequence>
<accession>A0A9D9HQX9</accession>
<feature type="transmembrane region" description="Helical" evidence="1">
    <location>
        <begin position="78"/>
        <end position="101"/>
    </location>
</feature>
<comment type="caution">
    <text evidence="2">The sequence shown here is derived from an EMBL/GenBank/DDBJ whole genome shotgun (WGS) entry which is preliminary data.</text>
</comment>
<feature type="transmembrane region" description="Helical" evidence="1">
    <location>
        <begin position="113"/>
        <end position="137"/>
    </location>
</feature>
<organism evidence="2 3">
    <name type="scientific">Candidatus Gallitreponema excrementavium</name>
    <dbReference type="NCBI Taxonomy" id="2840840"/>
    <lineage>
        <taxon>Bacteria</taxon>
        <taxon>Pseudomonadati</taxon>
        <taxon>Spirochaetota</taxon>
        <taxon>Spirochaetia</taxon>
        <taxon>Spirochaetales</taxon>
        <taxon>Candidatus Gallitreponema</taxon>
    </lineage>
</organism>
<reference evidence="2" key="1">
    <citation type="submission" date="2020-10" db="EMBL/GenBank/DDBJ databases">
        <authorList>
            <person name="Gilroy R."/>
        </authorList>
    </citation>
    <scope>NUCLEOTIDE SEQUENCE</scope>
    <source>
        <strain evidence="2">10532</strain>
    </source>
</reference>
<feature type="transmembrane region" description="Helical" evidence="1">
    <location>
        <begin position="197"/>
        <end position="215"/>
    </location>
</feature>
<protein>
    <submittedName>
        <fullName evidence="2">Gx transporter family protein</fullName>
    </submittedName>
</protein>